<evidence type="ECO:0000259" key="1">
    <source>
        <dbReference type="Pfam" id="PF03372"/>
    </source>
</evidence>
<dbReference type="GO" id="GO:0003824">
    <property type="term" value="F:catalytic activity"/>
    <property type="evidence" value="ECO:0007669"/>
    <property type="project" value="InterPro"/>
</dbReference>
<keyword evidence="3" id="KW-1185">Reference proteome</keyword>
<reference evidence="2 3" key="1">
    <citation type="submission" date="2016-09" db="EMBL/GenBank/DDBJ databases">
        <title>genome sequence of Mycobacterium sp. 739 SCH.</title>
        <authorList>
            <person name="Greninger A.L."/>
            <person name="Qin X."/>
            <person name="Jerome K."/>
            <person name="Vora S."/>
            <person name="Quinn K."/>
        </authorList>
    </citation>
    <scope>NUCLEOTIDE SEQUENCE [LARGE SCALE GENOMIC DNA]</scope>
    <source>
        <strain evidence="2 3">SCH</strain>
    </source>
</reference>
<dbReference type="AlphaFoldDB" id="A0A1E8Q138"/>
<dbReference type="InterPro" id="IPR036691">
    <property type="entry name" value="Endo/exonu/phosph_ase_sf"/>
</dbReference>
<organism evidence="2 3">
    <name type="scientific">Mycolicibacterium grossiae</name>
    <dbReference type="NCBI Taxonomy" id="1552759"/>
    <lineage>
        <taxon>Bacteria</taxon>
        <taxon>Bacillati</taxon>
        <taxon>Actinomycetota</taxon>
        <taxon>Actinomycetes</taxon>
        <taxon>Mycobacteriales</taxon>
        <taxon>Mycobacteriaceae</taxon>
        <taxon>Mycolicibacterium</taxon>
    </lineage>
</organism>
<dbReference type="Proteomes" id="UP000178953">
    <property type="component" value="Unassembled WGS sequence"/>
</dbReference>
<name>A0A1E8Q138_9MYCO</name>
<dbReference type="SUPFAM" id="SSF56219">
    <property type="entry name" value="DNase I-like"/>
    <property type="match status" value="1"/>
</dbReference>
<dbReference type="Pfam" id="PF03372">
    <property type="entry name" value="Exo_endo_phos"/>
    <property type="match status" value="1"/>
</dbReference>
<evidence type="ECO:0000313" key="2">
    <source>
        <dbReference type="EMBL" id="OFJ51749.1"/>
    </source>
</evidence>
<dbReference type="InterPro" id="IPR005135">
    <property type="entry name" value="Endo/exonuclease/phosphatase"/>
</dbReference>
<protein>
    <recommendedName>
        <fullName evidence="1">Endonuclease/exonuclease/phosphatase domain-containing protein</fullName>
    </recommendedName>
</protein>
<accession>A0A1E8Q138</accession>
<proteinExistence type="predicted"/>
<gene>
    <name evidence="2" type="ORF">BEL07_21230</name>
</gene>
<feature type="domain" description="Endonuclease/exonuclease/phosphatase" evidence="1">
    <location>
        <begin position="30"/>
        <end position="151"/>
    </location>
</feature>
<dbReference type="EMBL" id="MCHX01000057">
    <property type="protein sequence ID" value="OFJ51749.1"/>
    <property type="molecule type" value="Genomic_DNA"/>
</dbReference>
<evidence type="ECO:0000313" key="3">
    <source>
        <dbReference type="Proteomes" id="UP000178953"/>
    </source>
</evidence>
<dbReference type="Gene3D" id="3.60.10.10">
    <property type="entry name" value="Endonuclease/exonuclease/phosphatase"/>
    <property type="match status" value="1"/>
</dbReference>
<comment type="caution">
    <text evidence="2">The sequence shown here is derived from an EMBL/GenBank/DDBJ whole genome shotgun (WGS) entry which is preliminary data.</text>
</comment>
<sequence>MDLRVLCVHIPGSPDHKFDSEGRGMSGQKRKELLWYEVIRYATIHKDERVAIMGDLNTGLNEIDRTPRGTPFKLSENIRVLRMDGRFTDTWRYLNPKNRDYTWFTTRDGRDFNGFRLDYIWVSAPLRESIRSAQHLHHVRGKVSDGKLSDHAIVVADIAL</sequence>